<evidence type="ECO:0000256" key="1">
    <source>
        <dbReference type="SAM" id="MobiDB-lite"/>
    </source>
</evidence>
<keyword evidence="3" id="KW-1185">Reference proteome</keyword>
<name>A0A318J9J0_9BURK</name>
<evidence type="ECO:0000313" key="3">
    <source>
        <dbReference type="Proteomes" id="UP000247792"/>
    </source>
</evidence>
<organism evidence="2 3">
    <name type="scientific">Undibacterium pigrum</name>
    <dbReference type="NCBI Taxonomy" id="401470"/>
    <lineage>
        <taxon>Bacteria</taxon>
        <taxon>Pseudomonadati</taxon>
        <taxon>Pseudomonadota</taxon>
        <taxon>Betaproteobacteria</taxon>
        <taxon>Burkholderiales</taxon>
        <taxon>Oxalobacteraceae</taxon>
        <taxon>Undibacterium</taxon>
    </lineage>
</organism>
<dbReference type="Gene3D" id="2.40.10.220">
    <property type="entry name" value="predicted glycosyltransferase like domains"/>
    <property type="match status" value="1"/>
</dbReference>
<feature type="compositionally biased region" description="Low complexity" evidence="1">
    <location>
        <begin position="14"/>
        <end position="26"/>
    </location>
</feature>
<dbReference type="AlphaFoldDB" id="A0A318J9J0"/>
<feature type="compositionally biased region" description="Basic residues" evidence="1">
    <location>
        <begin position="1"/>
        <end position="10"/>
    </location>
</feature>
<dbReference type="Proteomes" id="UP000247792">
    <property type="component" value="Unassembled WGS sequence"/>
</dbReference>
<dbReference type="RefSeq" id="WP_110254492.1">
    <property type="nucleotide sequence ID" value="NZ_QJKB01000002.1"/>
</dbReference>
<dbReference type="OrthoDB" id="9153644at2"/>
<reference evidence="2 3" key="1">
    <citation type="submission" date="2018-05" db="EMBL/GenBank/DDBJ databases">
        <title>Genomic Encyclopedia of Type Strains, Phase IV (KMG-IV): sequencing the most valuable type-strain genomes for metagenomic binning, comparative biology and taxonomic classification.</title>
        <authorList>
            <person name="Goeker M."/>
        </authorList>
    </citation>
    <scope>NUCLEOTIDE SEQUENCE [LARGE SCALE GENOMIC DNA]</scope>
    <source>
        <strain evidence="2 3">DSM 19792</strain>
    </source>
</reference>
<comment type="caution">
    <text evidence="2">The sequence shown here is derived from an EMBL/GenBank/DDBJ whole genome shotgun (WGS) entry which is preliminary data.</text>
</comment>
<gene>
    <name evidence="2" type="ORF">DFR42_102224</name>
</gene>
<proteinExistence type="predicted"/>
<protein>
    <recommendedName>
        <fullName evidence="4">PilZ domain-containing protein</fullName>
    </recommendedName>
</protein>
<evidence type="ECO:0008006" key="4">
    <source>
        <dbReference type="Google" id="ProtNLM"/>
    </source>
</evidence>
<evidence type="ECO:0000313" key="2">
    <source>
        <dbReference type="EMBL" id="PXX45012.1"/>
    </source>
</evidence>
<dbReference type="EMBL" id="QJKB01000002">
    <property type="protein sequence ID" value="PXX45012.1"/>
    <property type="molecule type" value="Genomic_DNA"/>
</dbReference>
<sequence>MHKVPGKRKVSYGTDPVAPAVPATPADQPTVAEQAAVPATAAAPGFNSLSGNPDLGDVIVVQDLSQSQNPAIADTLAKFNVVKTQLLRSHTRYLVKWEIALIHQGLDQQNSYYGRVNDISENGLSMFCDYNVFFNGRVKLIMSLPPLHIGAPVQKIEVESRMVYTILSQYAFRIGLEFLNFRDGEKKILMDRLESSNAALRPGNA</sequence>
<feature type="region of interest" description="Disordered" evidence="1">
    <location>
        <begin position="1"/>
        <end position="26"/>
    </location>
</feature>
<accession>A0A318J9J0</accession>